<dbReference type="Pfam" id="PF14903">
    <property type="entry name" value="WG_beta_rep"/>
    <property type="match status" value="1"/>
</dbReference>
<gene>
    <name evidence="1" type="ORF">ACFFHT_07800</name>
</gene>
<dbReference type="RefSeq" id="WP_382375079.1">
    <property type="nucleotide sequence ID" value="NZ_JBHLWA010000035.1"/>
</dbReference>
<dbReference type="InterPro" id="IPR032774">
    <property type="entry name" value="WG_beta_rep"/>
</dbReference>
<organism evidence="1 2">
    <name type="scientific">Gallibacterium melopsittaci</name>
    <dbReference type="NCBI Taxonomy" id="516063"/>
    <lineage>
        <taxon>Bacteria</taxon>
        <taxon>Pseudomonadati</taxon>
        <taxon>Pseudomonadota</taxon>
        <taxon>Gammaproteobacteria</taxon>
        <taxon>Pasteurellales</taxon>
        <taxon>Pasteurellaceae</taxon>
        <taxon>Gallibacterium</taxon>
    </lineage>
</organism>
<keyword evidence="2" id="KW-1185">Reference proteome</keyword>
<evidence type="ECO:0000313" key="2">
    <source>
        <dbReference type="Proteomes" id="UP001589769"/>
    </source>
</evidence>
<accession>A0ABV6HX58</accession>
<dbReference type="PROSITE" id="PS51257">
    <property type="entry name" value="PROKAR_LIPOPROTEIN"/>
    <property type="match status" value="1"/>
</dbReference>
<reference evidence="1 2" key="1">
    <citation type="submission" date="2024-09" db="EMBL/GenBank/DDBJ databases">
        <authorList>
            <person name="Sun Q."/>
            <person name="Mori K."/>
        </authorList>
    </citation>
    <scope>NUCLEOTIDE SEQUENCE [LARGE SCALE GENOMIC DNA]</scope>
    <source>
        <strain evidence="1 2">CCM 7538</strain>
    </source>
</reference>
<name>A0ABV6HX58_9PAST</name>
<dbReference type="EMBL" id="JBHLWA010000035">
    <property type="protein sequence ID" value="MFC0323461.1"/>
    <property type="molecule type" value="Genomic_DNA"/>
</dbReference>
<dbReference type="Proteomes" id="UP001589769">
    <property type="component" value="Unassembled WGS sequence"/>
</dbReference>
<comment type="caution">
    <text evidence="1">The sequence shown here is derived from an EMBL/GenBank/DDBJ whole genome shotgun (WGS) entry which is preliminary data.</text>
</comment>
<evidence type="ECO:0000313" key="1">
    <source>
        <dbReference type="EMBL" id="MFC0323461.1"/>
    </source>
</evidence>
<proteinExistence type="predicted"/>
<protein>
    <submittedName>
        <fullName evidence="1">WG repeat-containing protein</fullName>
    </submittedName>
</protein>
<sequence>MKTYIFLSALICILVGCTTQEQYRPYHFDNGEDYVVEGMVRIVDQQGRIGYADQLGKVLITPRFACAFPFENGRAKVADKGKIQAVPGSKGEYHYCQSDDWYYIDRQGNKIINK</sequence>